<dbReference type="Gramene" id="CDF34873">
    <property type="protein sequence ID" value="CDF34873"/>
    <property type="gene ID" value="CHC_T00003222001"/>
</dbReference>
<sequence>MNPTTVYTVPTALQDCWVFRASDCAGEILLEHEVTGTRKLTVGCTIEATDASALDVSNSTPLDCSLTITPNLADVFNATRDTLPAEIAADIDEEGFADINAPMQFVDKSELLRGIYEMCFDLARHGIDTNSAFSVFGHVRAVIWHTESCHPELVGSTIGFAQAYLGLYGSAFALLHASNQVAGTWVENPIALTTEQEAAFQAIIDYAVDLDVSLDLPTAAIPTALHGLPSNGNVTVRAPARKARRMPSIIRPSGLTGEEICDFEHVGRWRFHKMSRFSVANSSMDCCSPACFTFGSISRFITRPFTTNCCLSCNMALCSDVIPSRTLALMQVGEVQLPTNSTIELRLPIKVML</sequence>
<reference evidence="2" key="1">
    <citation type="journal article" date="2013" name="Proc. Natl. Acad. Sci. U.S.A.">
        <title>Genome structure and metabolic features in the red seaweed Chondrus crispus shed light on evolution of the Archaeplastida.</title>
        <authorList>
            <person name="Collen J."/>
            <person name="Porcel B."/>
            <person name="Carre W."/>
            <person name="Ball S.G."/>
            <person name="Chaparro C."/>
            <person name="Tonon T."/>
            <person name="Barbeyron T."/>
            <person name="Michel G."/>
            <person name="Noel B."/>
            <person name="Valentin K."/>
            <person name="Elias M."/>
            <person name="Artiguenave F."/>
            <person name="Arun A."/>
            <person name="Aury J.M."/>
            <person name="Barbosa-Neto J.F."/>
            <person name="Bothwell J.H."/>
            <person name="Bouget F.Y."/>
            <person name="Brillet L."/>
            <person name="Cabello-Hurtado F."/>
            <person name="Capella-Gutierrez S."/>
            <person name="Charrier B."/>
            <person name="Cladiere L."/>
            <person name="Cock J.M."/>
            <person name="Coelho S.M."/>
            <person name="Colleoni C."/>
            <person name="Czjzek M."/>
            <person name="Da Silva C."/>
            <person name="Delage L."/>
            <person name="Denoeud F."/>
            <person name="Deschamps P."/>
            <person name="Dittami S.M."/>
            <person name="Gabaldon T."/>
            <person name="Gachon C.M."/>
            <person name="Groisillier A."/>
            <person name="Herve C."/>
            <person name="Jabbari K."/>
            <person name="Katinka M."/>
            <person name="Kloareg B."/>
            <person name="Kowalczyk N."/>
            <person name="Labadie K."/>
            <person name="Leblanc C."/>
            <person name="Lopez P.J."/>
            <person name="McLachlan D.H."/>
            <person name="Meslet-Cladiere L."/>
            <person name="Moustafa A."/>
            <person name="Nehr Z."/>
            <person name="Nyvall Collen P."/>
            <person name="Panaud O."/>
            <person name="Partensky F."/>
            <person name="Poulain J."/>
            <person name="Rensing S.A."/>
            <person name="Rousvoal S."/>
            <person name="Samson G."/>
            <person name="Symeonidi A."/>
            <person name="Weissenbach J."/>
            <person name="Zambounis A."/>
            <person name="Wincker P."/>
            <person name="Boyen C."/>
        </authorList>
    </citation>
    <scope>NUCLEOTIDE SEQUENCE [LARGE SCALE GENOMIC DNA]</scope>
    <source>
        <strain evidence="2">cv. Stackhouse</strain>
    </source>
</reference>
<accession>R7QAP5</accession>
<dbReference type="KEGG" id="ccp:CHC_T00003222001"/>
<dbReference type="EMBL" id="HG001707">
    <property type="protein sequence ID" value="CDF34873.1"/>
    <property type="molecule type" value="Genomic_DNA"/>
</dbReference>
<evidence type="ECO:0000313" key="1">
    <source>
        <dbReference type="EMBL" id="CDF34873.1"/>
    </source>
</evidence>
<protein>
    <submittedName>
        <fullName evidence="1">Uncharacterized protein</fullName>
    </submittedName>
</protein>
<gene>
    <name evidence="1" type="ORF">CHC_T00003222001</name>
</gene>
<name>R7QAP5_CHOCR</name>
<keyword evidence="2" id="KW-1185">Reference proteome</keyword>
<dbReference type="RefSeq" id="XP_005714692.1">
    <property type="nucleotide sequence ID" value="XM_005714635.1"/>
</dbReference>
<dbReference type="GeneID" id="17322403"/>
<dbReference type="Proteomes" id="UP000012073">
    <property type="component" value="Unassembled WGS sequence"/>
</dbReference>
<proteinExistence type="predicted"/>
<organism evidence="1 2">
    <name type="scientific">Chondrus crispus</name>
    <name type="common">Carrageen Irish moss</name>
    <name type="synonym">Polymorpha crispa</name>
    <dbReference type="NCBI Taxonomy" id="2769"/>
    <lineage>
        <taxon>Eukaryota</taxon>
        <taxon>Rhodophyta</taxon>
        <taxon>Florideophyceae</taxon>
        <taxon>Rhodymeniophycidae</taxon>
        <taxon>Gigartinales</taxon>
        <taxon>Gigartinaceae</taxon>
        <taxon>Chondrus</taxon>
    </lineage>
</organism>
<dbReference type="AlphaFoldDB" id="R7QAP5"/>
<evidence type="ECO:0000313" key="2">
    <source>
        <dbReference type="Proteomes" id="UP000012073"/>
    </source>
</evidence>